<evidence type="ECO:0000256" key="1">
    <source>
        <dbReference type="ARBA" id="ARBA00009283"/>
    </source>
</evidence>
<dbReference type="GO" id="GO:0005794">
    <property type="term" value="C:Golgi apparatus"/>
    <property type="evidence" value="ECO:0007669"/>
    <property type="project" value="TreeGrafter"/>
</dbReference>
<dbReference type="GO" id="GO:0045134">
    <property type="term" value="F:UDP phosphatase activity"/>
    <property type="evidence" value="ECO:0007669"/>
    <property type="project" value="TreeGrafter"/>
</dbReference>
<proteinExistence type="inferred from homology"/>
<dbReference type="GO" id="GO:0046036">
    <property type="term" value="P:CTP metabolic process"/>
    <property type="evidence" value="ECO:0007669"/>
    <property type="project" value="TreeGrafter"/>
</dbReference>
<keyword evidence="7" id="KW-0812">Transmembrane</keyword>
<dbReference type="EMBL" id="MCFL01000022">
    <property type="protein sequence ID" value="ORZ35441.1"/>
    <property type="molecule type" value="Genomic_DNA"/>
</dbReference>
<reference evidence="8 9" key="1">
    <citation type="submission" date="2016-07" db="EMBL/GenBank/DDBJ databases">
        <title>Pervasive Adenine N6-methylation of Active Genes in Fungi.</title>
        <authorList>
            <consortium name="DOE Joint Genome Institute"/>
            <person name="Mondo S.J."/>
            <person name="Dannebaum R.O."/>
            <person name="Kuo R.C."/>
            <person name="Labutti K."/>
            <person name="Haridas S."/>
            <person name="Kuo A."/>
            <person name="Salamov A."/>
            <person name="Ahrendt S.R."/>
            <person name="Lipzen A."/>
            <person name="Sullivan W."/>
            <person name="Andreopoulos W.B."/>
            <person name="Clum A."/>
            <person name="Lindquist E."/>
            <person name="Daum C."/>
            <person name="Ramamoorthy G.K."/>
            <person name="Gryganskyi A."/>
            <person name="Culley D."/>
            <person name="Magnuson J.K."/>
            <person name="James T.Y."/>
            <person name="O'Malley M.A."/>
            <person name="Stajich J.E."/>
            <person name="Spatafora J.W."/>
            <person name="Visel A."/>
            <person name="Grigoriev I.V."/>
        </authorList>
    </citation>
    <scope>NUCLEOTIDE SEQUENCE [LARGE SCALE GENOMIC DNA]</scope>
    <source>
        <strain evidence="8 9">PL171</strain>
    </source>
</reference>
<organism evidence="8 9">
    <name type="scientific">Catenaria anguillulae PL171</name>
    <dbReference type="NCBI Taxonomy" id="765915"/>
    <lineage>
        <taxon>Eukaryota</taxon>
        <taxon>Fungi</taxon>
        <taxon>Fungi incertae sedis</taxon>
        <taxon>Blastocladiomycota</taxon>
        <taxon>Blastocladiomycetes</taxon>
        <taxon>Blastocladiales</taxon>
        <taxon>Catenariaceae</taxon>
        <taxon>Catenaria</taxon>
    </lineage>
</organism>
<dbReference type="GO" id="GO:0006256">
    <property type="term" value="P:UDP catabolic process"/>
    <property type="evidence" value="ECO:0007669"/>
    <property type="project" value="TreeGrafter"/>
</dbReference>
<feature type="active site" description="Proton acceptor" evidence="3">
    <location>
        <position position="185"/>
    </location>
</feature>
<dbReference type="PANTHER" id="PTHR11782">
    <property type="entry name" value="ADENOSINE/GUANOSINE DIPHOSPHATASE"/>
    <property type="match status" value="1"/>
</dbReference>
<accession>A0A1Y2HNQ7</accession>
<evidence type="ECO:0000313" key="9">
    <source>
        <dbReference type="Proteomes" id="UP000193411"/>
    </source>
</evidence>
<dbReference type="GO" id="GO:0004382">
    <property type="term" value="F:GDP phosphatase activity"/>
    <property type="evidence" value="ECO:0007669"/>
    <property type="project" value="TreeGrafter"/>
</dbReference>
<keyword evidence="4" id="KW-0067">ATP-binding</keyword>
<feature type="binding site" evidence="4">
    <location>
        <begin position="217"/>
        <end position="221"/>
    </location>
    <ligand>
        <name>ATP</name>
        <dbReference type="ChEBI" id="CHEBI:30616"/>
    </ligand>
</feature>
<gene>
    <name evidence="8" type="ORF">BCR44DRAFT_1434229</name>
</gene>
<dbReference type="PANTHER" id="PTHR11782:SF121">
    <property type="entry name" value="NUCLEOSIDE-DIPHOSPHATASE MIG-23"/>
    <property type="match status" value="1"/>
</dbReference>
<keyword evidence="7" id="KW-1133">Transmembrane helix</keyword>
<feature type="region of interest" description="Disordered" evidence="6">
    <location>
        <begin position="1"/>
        <end position="26"/>
    </location>
</feature>
<dbReference type="GO" id="GO:0016020">
    <property type="term" value="C:membrane"/>
    <property type="evidence" value="ECO:0007669"/>
    <property type="project" value="TreeGrafter"/>
</dbReference>
<dbReference type="OrthoDB" id="6372431at2759"/>
<feature type="transmembrane region" description="Helical" evidence="7">
    <location>
        <begin position="516"/>
        <end position="534"/>
    </location>
</feature>
<comment type="similarity">
    <text evidence="1 5">Belongs to the GDA1/CD39 NTPase family.</text>
</comment>
<dbReference type="GO" id="GO:0017111">
    <property type="term" value="F:ribonucleoside triphosphate phosphatase activity"/>
    <property type="evidence" value="ECO:0007669"/>
    <property type="project" value="TreeGrafter"/>
</dbReference>
<evidence type="ECO:0000313" key="8">
    <source>
        <dbReference type="EMBL" id="ORZ35441.1"/>
    </source>
</evidence>
<dbReference type="InterPro" id="IPR000407">
    <property type="entry name" value="GDA1_CD39_NTPase"/>
</dbReference>
<evidence type="ECO:0000256" key="6">
    <source>
        <dbReference type="SAM" id="MobiDB-lite"/>
    </source>
</evidence>
<sequence>MTFAAVIPNNPAMSDPSLPSHAGSGSSHLAEALAVPPPIAIPTSQDANAAPDLDTYWYSIVVDAGSSGSRIQIYRLSPQPHPPLHPELDDWQLKSEPGLSSFAHRLADLPAAFQPLLDFALATVPSHAHSATPIRVLATAGMRLLHLQEQMAILDRVCQVLAGYPFAFHPQGCHRTVRVISGEDEGMFGWLALNYLADRLTLAANVEKTLGFLDMGGASTQIAYAMPHDPSASSSHQVYKTLYLPTASKTTSSSAAVVPVDMHVTTPPRRRLDSGPVPAPGLPVTDELNPWHPSGDVNLVGQGDWPACLTLAQAQLARESPTTFVGVSEYWYSTHDLLGMGGAYVPEVLHRAAGEYCKMAWDSDEHRRAIKGGVSKERLRDQCFKSAWLAAVLHTGFGVAQQALPAGTTVQGANVCKVDEAQVMGKQHAAHPPPTHIQAGWRLPGFDHHDFGSNSSAATCIKPSVKVFTSDHVGDMQITWTLGSLVYDALPTGSLPPTLLGGGGGKLPMAAAASQITLVSLLFVVIAGAAFVYTRRRTRRSAATAAYYAHYYSGSSSPEHLMYRDPLRVKIKVWTGRMKAAVQSRVGRRGGGGGGMRSSSSSSSGSGADAEYHVPMVSVGEASGLRSSFGGEGGEGGSKVSLRGMI</sequence>
<evidence type="ECO:0000256" key="4">
    <source>
        <dbReference type="PIRSR" id="PIRSR600407-2"/>
    </source>
</evidence>
<comment type="caution">
    <text evidence="8">The sequence shown here is derived from an EMBL/GenBank/DDBJ whole genome shotgun (WGS) entry which is preliminary data.</text>
</comment>
<dbReference type="Proteomes" id="UP000193411">
    <property type="component" value="Unassembled WGS sequence"/>
</dbReference>
<name>A0A1Y2HNQ7_9FUNG</name>
<evidence type="ECO:0000256" key="7">
    <source>
        <dbReference type="SAM" id="Phobius"/>
    </source>
</evidence>
<dbReference type="AlphaFoldDB" id="A0A1Y2HNQ7"/>
<keyword evidence="7" id="KW-0472">Membrane</keyword>
<keyword evidence="2 5" id="KW-0378">Hydrolase</keyword>
<evidence type="ECO:0000256" key="2">
    <source>
        <dbReference type="ARBA" id="ARBA00022801"/>
    </source>
</evidence>
<keyword evidence="9" id="KW-1185">Reference proteome</keyword>
<feature type="region of interest" description="Disordered" evidence="6">
    <location>
        <begin position="584"/>
        <end position="609"/>
    </location>
</feature>
<dbReference type="Pfam" id="PF01150">
    <property type="entry name" value="GDA1_CD39"/>
    <property type="match status" value="2"/>
</dbReference>
<evidence type="ECO:0000256" key="3">
    <source>
        <dbReference type="PIRSR" id="PIRSR600407-1"/>
    </source>
</evidence>
<dbReference type="Gene3D" id="3.30.420.150">
    <property type="entry name" value="Exopolyphosphatase. Domain 2"/>
    <property type="match status" value="2"/>
</dbReference>
<feature type="region of interest" description="Disordered" evidence="6">
    <location>
        <begin position="625"/>
        <end position="646"/>
    </location>
</feature>
<keyword evidence="4" id="KW-0547">Nucleotide-binding</keyword>
<dbReference type="STRING" id="765915.A0A1Y2HNQ7"/>
<protein>
    <submittedName>
        <fullName evidence="8">Nucleoside phosphatase family-domain-containing protein</fullName>
    </submittedName>
</protein>
<feature type="compositionally biased region" description="Low complexity" evidence="6">
    <location>
        <begin position="597"/>
        <end position="607"/>
    </location>
</feature>
<dbReference type="PROSITE" id="PS01238">
    <property type="entry name" value="GDA1_CD39_NTPASE"/>
    <property type="match status" value="1"/>
</dbReference>
<dbReference type="Gene3D" id="3.30.420.40">
    <property type="match status" value="1"/>
</dbReference>
<dbReference type="GO" id="GO:0005524">
    <property type="term" value="F:ATP binding"/>
    <property type="evidence" value="ECO:0007669"/>
    <property type="project" value="UniProtKB-KW"/>
</dbReference>
<evidence type="ECO:0000256" key="5">
    <source>
        <dbReference type="RuleBase" id="RU003833"/>
    </source>
</evidence>